<organism evidence="1 2">
    <name type="scientific">Henningerozyma blattae (strain ATCC 34711 / CBS 6284 / DSM 70876 / NBRC 10599 / NRRL Y-10934 / UCD 77-7)</name>
    <name type="common">Yeast</name>
    <name type="synonym">Tetrapisispora blattae</name>
    <dbReference type="NCBI Taxonomy" id="1071380"/>
    <lineage>
        <taxon>Eukaryota</taxon>
        <taxon>Fungi</taxon>
        <taxon>Dikarya</taxon>
        <taxon>Ascomycota</taxon>
        <taxon>Saccharomycotina</taxon>
        <taxon>Saccharomycetes</taxon>
        <taxon>Saccharomycetales</taxon>
        <taxon>Saccharomycetaceae</taxon>
        <taxon>Henningerozyma</taxon>
    </lineage>
</organism>
<dbReference type="InParanoid" id="I2GWM1"/>
<reference evidence="1 2" key="1">
    <citation type="journal article" date="2011" name="Proc. Natl. Acad. Sci. U.S.A.">
        <title>Evolutionary erosion of yeast sex chromosomes by mating-type switching accidents.</title>
        <authorList>
            <person name="Gordon J.L."/>
            <person name="Armisen D."/>
            <person name="Proux-Wera E."/>
            <person name="Oheigeartaigh S.S."/>
            <person name="Byrne K.P."/>
            <person name="Wolfe K.H."/>
        </authorList>
    </citation>
    <scope>NUCLEOTIDE SEQUENCE [LARGE SCALE GENOMIC DNA]</scope>
    <source>
        <strain evidence="2">ATCC 34711 / CBS 6284 / DSM 70876 / NBRC 10599 / NRRL Y-10934 / UCD 77-7</strain>
    </source>
</reference>
<dbReference type="InterPro" id="IPR021475">
    <property type="entry name" value="Pants/Emi1-like"/>
</dbReference>
<evidence type="ECO:0000313" key="2">
    <source>
        <dbReference type="Proteomes" id="UP000002866"/>
    </source>
</evidence>
<dbReference type="STRING" id="1071380.I2GWM1"/>
<dbReference type="OrthoDB" id="2017405at2759"/>
<dbReference type="KEGG" id="tbl:TBLA_0A07340"/>
<sequence>MNCTQVFDELVGCLSTGGQFRHYYRTGEFDSCSRFFTKYQFCLSKGKDLKLVEEWHREQLEMNSQRGGSVDDIWKERV</sequence>
<proteinExistence type="predicted"/>
<name>I2GWM1_HENB6</name>
<dbReference type="EMBL" id="HE806316">
    <property type="protein sequence ID" value="CCH58523.1"/>
    <property type="molecule type" value="Genomic_DNA"/>
</dbReference>
<dbReference type="PANTHER" id="PTHR28052:SF1">
    <property type="entry name" value="UPF0545 PROTEIN C22ORF39"/>
    <property type="match status" value="1"/>
</dbReference>
<keyword evidence="2" id="KW-1185">Reference proteome</keyword>
<evidence type="ECO:0000313" key="1">
    <source>
        <dbReference type="EMBL" id="CCH58523.1"/>
    </source>
</evidence>
<protein>
    <recommendedName>
        <fullName evidence="3">Early meiotic induction protein 1</fullName>
    </recommendedName>
</protein>
<gene>
    <name evidence="1" type="primary">TBLA0A07340</name>
    <name evidence="1" type="ORF">TBLA_0A07340</name>
</gene>
<accession>I2GWM1</accession>
<dbReference type="Pfam" id="PF11326">
    <property type="entry name" value="PANTS-like"/>
    <property type="match status" value="1"/>
</dbReference>
<dbReference type="RefSeq" id="XP_004178042.1">
    <property type="nucleotide sequence ID" value="XM_004177994.1"/>
</dbReference>
<dbReference type="PANTHER" id="PTHR28052">
    <property type="entry name" value="UPF0545 PROTEIN C22ORF39"/>
    <property type="match status" value="1"/>
</dbReference>
<dbReference type="GeneID" id="14493413"/>
<evidence type="ECO:0008006" key="3">
    <source>
        <dbReference type="Google" id="ProtNLM"/>
    </source>
</evidence>
<dbReference type="HOGENOM" id="CLU_114639_2_0_1"/>
<dbReference type="OMA" id="GQFRNYY"/>
<dbReference type="AlphaFoldDB" id="I2GWM1"/>
<dbReference type="Proteomes" id="UP000002866">
    <property type="component" value="Chromosome 1"/>
</dbReference>